<dbReference type="eggNOG" id="ENOG502Z9JN">
    <property type="taxonomic scope" value="Bacteria"/>
</dbReference>
<keyword evidence="1" id="KW-0449">Lipoprotein</keyword>
<proteinExistence type="predicted"/>
<dbReference type="Proteomes" id="UP000000639">
    <property type="component" value="Chromosome"/>
</dbReference>
<dbReference type="EMBL" id="CP000510">
    <property type="protein sequence ID" value="ABM03361.1"/>
    <property type="molecule type" value="Genomic_DNA"/>
</dbReference>
<reference evidence="1 2" key="1">
    <citation type="submission" date="2007-01" db="EMBL/GenBank/DDBJ databases">
        <title>Complete sequence of Psychromonas ingrahamii 37.</title>
        <authorList>
            <consortium name="US DOE Joint Genome Institute"/>
            <person name="Copeland A."/>
            <person name="Lucas S."/>
            <person name="Lapidus A."/>
            <person name="Barry K."/>
            <person name="Detter J.C."/>
            <person name="Glavina del Rio T."/>
            <person name="Hammon N."/>
            <person name="Israni S."/>
            <person name="Dalin E."/>
            <person name="Tice H."/>
            <person name="Pitluck S."/>
            <person name="Thompson L.S."/>
            <person name="Brettin T."/>
            <person name="Bruce D."/>
            <person name="Han C."/>
            <person name="Tapia R."/>
            <person name="Schmutz J."/>
            <person name="Larimer F."/>
            <person name="Land M."/>
            <person name="Hauser L."/>
            <person name="Kyrpides N."/>
            <person name="Ivanova N."/>
            <person name="Staley J."/>
            <person name="Richardson P."/>
        </authorList>
    </citation>
    <scope>NUCLEOTIDE SEQUENCE [LARGE SCALE GENOMIC DNA]</scope>
    <source>
        <strain evidence="1 2">37</strain>
    </source>
</reference>
<dbReference type="HOGENOM" id="CLU_097918_0_0_6"/>
<gene>
    <name evidence="1" type="ordered locus">Ping_1556</name>
</gene>
<evidence type="ECO:0000313" key="1">
    <source>
        <dbReference type="EMBL" id="ABM03361.1"/>
    </source>
</evidence>
<accession>A1SV46</accession>
<keyword evidence="2" id="KW-1185">Reference proteome</keyword>
<organism evidence="1 2">
    <name type="scientific">Psychromonas ingrahamii (strain DSM 17664 / CCUG 51855 / 37)</name>
    <dbReference type="NCBI Taxonomy" id="357804"/>
    <lineage>
        <taxon>Bacteria</taxon>
        <taxon>Pseudomonadati</taxon>
        <taxon>Pseudomonadota</taxon>
        <taxon>Gammaproteobacteria</taxon>
        <taxon>Alteromonadales</taxon>
        <taxon>Psychromonadaceae</taxon>
        <taxon>Psychromonas</taxon>
    </lineage>
</organism>
<name>A1SV46_PSYIN</name>
<evidence type="ECO:0000313" key="2">
    <source>
        <dbReference type="Proteomes" id="UP000000639"/>
    </source>
</evidence>
<sequence length="218" mass="24942">MLTACIGKNIRQFKIENVAKADIDLVTDIHIEQLQRLTKYLTVKLYKRNPKELKKNPEMTIDKRIYQLMKIRKNPKEALAELGHLDNVAALNLAFSEDFSGDRVFALMAGVTVMLSNSYNNQLEFYMLDDIDQQKLYNSARNLEIISWKLNNLKDENGNVLLLSNGYSANGVANYSYERVLSQMIIIQDMMAILISDSTNRTINKVVHGLASFFFIPV</sequence>
<dbReference type="STRING" id="357804.Ping_1556"/>
<dbReference type="AlphaFoldDB" id="A1SV46"/>
<protein>
    <submittedName>
        <fullName evidence="1">Putative lipoprotein</fullName>
    </submittedName>
</protein>
<dbReference type="KEGG" id="pin:Ping_1556"/>